<evidence type="ECO:0008006" key="5">
    <source>
        <dbReference type="Google" id="ProtNLM"/>
    </source>
</evidence>
<name>A0A1Y6LL62_ZYMTR</name>
<dbReference type="SUPFAM" id="SSF56801">
    <property type="entry name" value="Acetyl-CoA synthetase-like"/>
    <property type="match status" value="1"/>
</dbReference>
<evidence type="ECO:0000259" key="2">
    <source>
        <dbReference type="Pfam" id="PF13193"/>
    </source>
</evidence>
<dbReference type="Gene3D" id="3.40.50.12780">
    <property type="entry name" value="N-terminal domain of ligase-like"/>
    <property type="match status" value="1"/>
</dbReference>
<dbReference type="Proteomes" id="UP000215453">
    <property type="component" value="Chromosome 6"/>
</dbReference>
<protein>
    <recommendedName>
        <fullName evidence="5">AMP-dependent synthetase/ligase domain-containing protein</fullName>
    </recommendedName>
</protein>
<dbReference type="InterPro" id="IPR045851">
    <property type="entry name" value="AMP-bd_C_sf"/>
</dbReference>
<dbReference type="PANTHER" id="PTHR24096">
    <property type="entry name" value="LONG-CHAIN-FATTY-ACID--COA LIGASE"/>
    <property type="match status" value="1"/>
</dbReference>
<reference evidence="3 4" key="1">
    <citation type="submission" date="2016-10" db="EMBL/GenBank/DDBJ databases">
        <authorList>
            <person name="Varghese N."/>
        </authorList>
    </citation>
    <scope>NUCLEOTIDE SEQUENCE [LARGE SCALE GENOMIC DNA]</scope>
</reference>
<dbReference type="PANTHER" id="PTHR24096:SF265">
    <property type="entry name" value="ENZYME, PUTATIVE (AFU_ORTHOLOGUE AFUA_5G14270)-RELATED"/>
    <property type="match status" value="1"/>
</dbReference>
<dbReference type="EMBL" id="LT882681">
    <property type="protein sequence ID" value="SMY25153.1"/>
    <property type="molecule type" value="Genomic_DNA"/>
</dbReference>
<gene>
    <name evidence="3" type="ORF">ZT1A5_G6595</name>
</gene>
<dbReference type="GO" id="GO:0016405">
    <property type="term" value="F:CoA-ligase activity"/>
    <property type="evidence" value="ECO:0007669"/>
    <property type="project" value="TreeGrafter"/>
</dbReference>
<dbReference type="GO" id="GO:0019748">
    <property type="term" value="P:secondary metabolic process"/>
    <property type="evidence" value="ECO:0007669"/>
    <property type="project" value="TreeGrafter"/>
</dbReference>
<dbReference type="InterPro" id="IPR000873">
    <property type="entry name" value="AMP-dep_synth/lig_dom"/>
</dbReference>
<feature type="domain" description="AMP-dependent synthetase/ligase" evidence="1">
    <location>
        <begin position="26"/>
        <end position="395"/>
    </location>
</feature>
<dbReference type="AlphaFoldDB" id="A0A1Y6LL62"/>
<dbReference type="CDD" id="cd05911">
    <property type="entry name" value="Firefly_Luc_like"/>
    <property type="match status" value="1"/>
</dbReference>
<sequence length="550" mass="61458">MVFKNDDKLEIPTVDILSCFDDTKVPSDKPVYIDAFDPKRQYTHGQARTTIRKLVAGLRKAGLRQGDVVCVHSFNDINYPVLANGIIAAGGIYSGTNPAYQPYELAHAIKVARIKFLVVEPEILKHALEAATASSLPQENIFIFNNRDDQVVPSGFKSWRTLLQHGEEDWVRWDDAERSKSTTAAHLFSSGTTGLPKAAMLSHYNLIAQHCQITEWKPKPYAIKKITATPMFHVATAPTCHFSPLKDGADTVIMRRFDTEGYLKSIQDHQITDVATVPPMVLSIIQSDLEDKYSLKSVKFATCGAAPLEKRQQARFQALLSEGAVFTQVWGMTETTCICTNTPFPGEDDTGSVGRPVPGIELKLVDAEDPTKEIHEYGVRGEVCIRGVTVIRGYLDEQATRDSWDSDGFFHTGDIAYCEKGTGKWYIVDRKKDLMKVRGFQVAPPELEAVLLEHPGVYDAAVIGVKKNKDDDSEYPRAYIVRRDNDEGRRLDGKAVFEYMGTKLAKFKRPEGGVVFMDAIPKNPSGKILKRELREIAAVEMKKERQESKL</sequence>
<evidence type="ECO:0000259" key="1">
    <source>
        <dbReference type="Pfam" id="PF00501"/>
    </source>
</evidence>
<evidence type="ECO:0000313" key="3">
    <source>
        <dbReference type="EMBL" id="SMY25153.1"/>
    </source>
</evidence>
<organism evidence="3 4">
    <name type="scientific">Zymoseptoria tritici ST99CH_1A5</name>
    <dbReference type="NCBI Taxonomy" id="1276529"/>
    <lineage>
        <taxon>Eukaryota</taxon>
        <taxon>Fungi</taxon>
        <taxon>Dikarya</taxon>
        <taxon>Ascomycota</taxon>
        <taxon>Pezizomycotina</taxon>
        <taxon>Dothideomycetes</taxon>
        <taxon>Dothideomycetidae</taxon>
        <taxon>Mycosphaerellales</taxon>
        <taxon>Mycosphaerellaceae</taxon>
        <taxon>Zymoseptoria</taxon>
    </lineage>
</organism>
<dbReference type="Pfam" id="PF13193">
    <property type="entry name" value="AMP-binding_C"/>
    <property type="match status" value="1"/>
</dbReference>
<dbReference type="InterPro" id="IPR042099">
    <property type="entry name" value="ANL_N_sf"/>
</dbReference>
<proteinExistence type="predicted"/>
<dbReference type="Gene3D" id="3.30.300.30">
    <property type="match status" value="1"/>
</dbReference>
<dbReference type="InterPro" id="IPR025110">
    <property type="entry name" value="AMP-bd_C"/>
</dbReference>
<evidence type="ECO:0000313" key="4">
    <source>
        <dbReference type="Proteomes" id="UP000215453"/>
    </source>
</evidence>
<dbReference type="Pfam" id="PF00501">
    <property type="entry name" value="AMP-binding"/>
    <property type="match status" value="1"/>
</dbReference>
<feature type="domain" description="AMP-binding enzyme C-terminal" evidence="2">
    <location>
        <begin position="446"/>
        <end position="527"/>
    </location>
</feature>
<accession>A0A1Y6LL62</accession>